<sequence>MLALSPAILATSLASLALTASAGHALAPRASPSPGDSFYRPPYQCATSITQFVGSPLPLASADYRTDTNSLNCEYGDEMDSCSYDTATGALAVPGLAGCPATLSATGGCVYECALKETGGTDLLEVLYLAYDNTLQCEYWTGNQWLFCLYSSSGTLSANSGASSGHSCPTTVSYQCAVGQSPRRSYRGVDNYTAWLDRRAARRAREAAPAAAPAPVAAPVARRKYYANRRG</sequence>
<protein>
    <recommendedName>
        <fullName evidence="4">Ig-like domain-containing protein</fullName>
    </recommendedName>
</protein>
<dbReference type="AlphaFoldDB" id="A0A5C2SMN5"/>
<proteinExistence type="predicted"/>
<evidence type="ECO:0008006" key="4">
    <source>
        <dbReference type="Google" id="ProtNLM"/>
    </source>
</evidence>
<name>A0A5C2SMN5_9APHY</name>
<evidence type="ECO:0000313" key="2">
    <source>
        <dbReference type="EMBL" id="RPD64544.1"/>
    </source>
</evidence>
<keyword evidence="1" id="KW-0732">Signal</keyword>
<evidence type="ECO:0000256" key="1">
    <source>
        <dbReference type="SAM" id="SignalP"/>
    </source>
</evidence>
<organism evidence="2 3">
    <name type="scientific">Lentinus tigrinus ALCF2SS1-6</name>
    <dbReference type="NCBI Taxonomy" id="1328759"/>
    <lineage>
        <taxon>Eukaryota</taxon>
        <taxon>Fungi</taxon>
        <taxon>Dikarya</taxon>
        <taxon>Basidiomycota</taxon>
        <taxon>Agaricomycotina</taxon>
        <taxon>Agaricomycetes</taxon>
        <taxon>Polyporales</taxon>
        <taxon>Polyporaceae</taxon>
        <taxon>Lentinus</taxon>
    </lineage>
</organism>
<feature type="signal peptide" evidence="1">
    <location>
        <begin position="1"/>
        <end position="22"/>
    </location>
</feature>
<gene>
    <name evidence="2" type="ORF">L227DRAFT_598756</name>
</gene>
<dbReference type="EMBL" id="ML122254">
    <property type="protein sequence ID" value="RPD64544.1"/>
    <property type="molecule type" value="Genomic_DNA"/>
</dbReference>
<reference evidence="2" key="1">
    <citation type="journal article" date="2018" name="Genome Biol. Evol.">
        <title>Genomics and development of Lentinus tigrinus, a white-rot wood-decaying mushroom with dimorphic fruiting bodies.</title>
        <authorList>
            <person name="Wu B."/>
            <person name="Xu Z."/>
            <person name="Knudson A."/>
            <person name="Carlson A."/>
            <person name="Chen N."/>
            <person name="Kovaka S."/>
            <person name="LaButti K."/>
            <person name="Lipzen A."/>
            <person name="Pennachio C."/>
            <person name="Riley R."/>
            <person name="Schakwitz W."/>
            <person name="Umezawa K."/>
            <person name="Ohm R.A."/>
            <person name="Grigoriev I.V."/>
            <person name="Nagy L.G."/>
            <person name="Gibbons J."/>
            <person name="Hibbett D."/>
        </authorList>
    </citation>
    <scope>NUCLEOTIDE SEQUENCE [LARGE SCALE GENOMIC DNA]</scope>
    <source>
        <strain evidence="2">ALCF2SS1-6</strain>
    </source>
</reference>
<evidence type="ECO:0000313" key="3">
    <source>
        <dbReference type="Proteomes" id="UP000313359"/>
    </source>
</evidence>
<dbReference type="Proteomes" id="UP000313359">
    <property type="component" value="Unassembled WGS sequence"/>
</dbReference>
<keyword evidence="3" id="KW-1185">Reference proteome</keyword>
<feature type="chain" id="PRO_5022666947" description="Ig-like domain-containing protein" evidence="1">
    <location>
        <begin position="23"/>
        <end position="231"/>
    </location>
</feature>
<accession>A0A5C2SMN5</accession>
<dbReference type="OrthoDB" id="2753472at2759"/>